<feature type="transmembrane region" description="Helical" evidence="6">
    <location>
        <begin position="21"/>
        <end position="41"/>
    </location>
</feature>
<reference evidence="9 10" key="1">
    <citation type="submission" date="2023-02" db="EMBL/GenBank/DDBJ databases">
        <title>Genome sequence of Mucilaginibacter jinjuensis strain KACC 16571.</title>
        <authorList>
            <person name="Kim S."/>
            <person name="Heo J."/>
            <person name="Kwon S.-W."/>
        </authorList>
    </citation>
    <scope>NUCLEOTIDE SEQUENCE [LARGE SCALE GENOMIC DNA]</scope>
    <source>
        <strain evidence="9 10">KACC 16571</strain>
    </source>
</reference>
<dbReference type="RefSeq" id="WP_273629308.1">
    <property type="nucleotide sequence ID" value="NZ_CP117167.1"/>
</dbReference>
<dbReference type="Proteomes" id="UP001216139">
    <property type="component" value="Chromosome"/>
</dbReference>
<dbReference type="InterPro" id="IPR050250">
    <property type="entry name" value="Macrolide_Exporter_MacB"/>
</dbReference>
<feature type="transmembrane region" description="Helical" evidence="6">
    <location>
        <begin position="751"/>
        <end position="776"/>
    </location>
</feature>
<evidence type="ECO:0000256" key="2">
    <source>
        <dbReference type="ARBA" id="ARBA00022475"/>
    </source>
</evidence>
<dbReference type="InterPro" id="IPR025857">
    <property type="entry name" value="MacB_PCD"/>
</dbReference>
<evidence type="ECO:0000256" key="3">
    <source>
        <dbReference type="ARBA" id="ARBA00022692"/>
    </source>
</evidence>
<feature type="transmembrane region" description="Helical" evidence="6">
    <location>
        <begin position="420"/>
        <end position="443"/>
    </location>
</feature>
<keyword evidence="4 6" id="KW-1133">Transmembrane helix</keyword>
<evidence type="ECO:0000256" key="6">
    <source>
        <dbReference type="SAM" id="Phobius"/>
    </source>
</evidence>
<evidence type="ECO:0000313" key="10">
    <source>
        <dbReference type="Proteomes" id="UP001216139"/>
    </source>
</evidence>
<evidence type="ECO:0000256" key="1">
    <source>
        <dbReference type="ARBA" id="ARBA00004651"/>
    </source>
</evidence>
<dbReference type="InterPro" id="IPR003838">
    <property type="entry name" value="ABC3_permease_C"/>
</dbReference>
<feature type="transmembrane region" description="Helical" evidence="6">
    <location>
        <begin position="282"/>
        <end position="304"/>
    </location>
</feature>
<keyword evidence="2" id="KW-1003">Cell membrane</keyword>
<dbReference type="Pfam" id="PF12704">
    <property type="entry name" value="MacB_PCD"/>
    <property type="match status" value="1"/>
</dbReference>
<evidence type="ECO:0000256" key="4">
    <source>
        <dbReference type="ARBA" id="ARBA00022989"/>
    </source>
</evidence>
<feature type="domain" description="ABC3 transporter permease C-terminal" evidence="7">
    <location>
        <begin position="288"/>
        <end position="404"/>
    </location>
</feature>
<keyword evidence="5 6" id="KW-0472">Membrane</keyword>
<dbReference type="EMBL" id="CP117167">
    <property type="protein sequence ID" value="WCT11118.1"/>
    <property type="molecule type" value="Genomic_DNA"/>
</dbReference>
<organism evidence="9 10">
    <name type="scientific">Mucilaginibacter jinjuensis</name>
    <dbReference type="NCBI Taxonomy" id="1176721"/>
    <lineage>
        <taxon>Bacteria</taxon>
        <taxon>Pseudomonadati</taxon>
        <taxon>Bacteroidota</taxon>
        <taxon>Sphingobacteriia</taxon>
        <taxon>Sphingobacteriales</taxon>
        <taxon>Sphingobacteriaceae</taxon>
        <taxon>Mucilaginibacter</taxon>
    </lineage>
</organism>
<protein>
    <submittedName>
        <fullName evidence="9">ABC transporter permease</fullName>
    </submittedName>
</protein>
<dbReference type="PANTHER" id="PTHR30572:SF18">
    <property type="entry name" value="ABC-TYPE MACROLIDE FAMILY EXPORT SYSTEM PERMEASE COMPONENT 2"/>
    <property type="match status" value="1"/>
</dbReference>
<evidence type="ECO:0000313" key="9">
    <source>
        <dbReference type="EMBL" id="WCT11118.1"/>
    </source>
</evidence>
<dbReference type="PANTHER" id="PTHR30572">
    <property type="entry name" value="MEMBRANE COMPONENT OF TRANSPORTER-RELATED"/>
    <property type="match status" value="1"/>
</dbReference>
<dbReference type="Pfam" id="PF02687">
    <property type="entry name" value="FtsX"/>
    <property type="match status" value="2"/>
</dbReference>
<gene>
    <name evidence="9" type="ORF">PQO05_20470</name>
</gene>
<feature type="domain" description="ABC3 transporter permease C-terminal" evidence="7">
    <location>
        <begin position="670"/>
        <end position="782"/>
    </location>
</feature>
<feature type="transmembrane region" description="Helical" evidence="6">
    <location>
        <begin position="703"/>
        <end position="731"/>
    </location>
</feature>
<name>A0ABY7T4B5_9SPHI</name>
<evidence type="ECO:0000259" key="7">
    <source>
        <dbReference type="Pfam" id="PF02687"/>
    </source>
</evidence>
<proteinExistence type="predicted"/>
<feature type="transmembrane region" description="Helical" evidence="6">
    <location>
        <begin position="338"/>
        <end position="356"/>
    </location>
</feature>
<keyword evidence="10" id="KW-1185">Reference proteome</keyword>
<dbReference type="PROSITE" id="PS51257">
    <property type="entry name" value="PROKAR_LIPOPROTEIN"/>
    <property type="match status" value="1"/>
</dbReference>
<sequence>MIKNYFKIAWRNLIKNKAHSFINILGLSVGLACSLLILLWVQNELSMDNFHKNGNRLYTVYERQYYDHKIVGQYNVPGQLSDELKKQIPEIQFASNEAWPSWNTFQLGDKIIKFQGNAAGADYFQMFSYPFLQGDVKTALNSPSGIAISRKMANAFFGSPQAAIGKTIRYENNKNFTVTGVYENPPNISTEKADYFINWYTFLEEHTWAKDWGNNGPSCYIMLRADANPASVERKLTHFLDNLNKGQKKGTFTEELGMLKYSSVYLHGKFTDGKIDGGRIEYVRLFSIVAIFILLIACINFMNLTTARSVKRAREIGVRKVVGALRGSLIKQFIGESLMLTSIAVIIALLLVVLLLPLFNSITLKQIELPFNQPFFWLNLVALTLITGFIAGSYPALFLSSFNPIKVLKGTLKLQWGAIIFRKGLVIFQFVLSIVLILGTIVISRQINYIQSKNLGFDRGNLVYIPISGDLKTKYNVFKTEALKMPGIEDVSRVSDDPTDIENTTGGVNWTGKDPNLNIEFTQAVVSYDFIRTMKLKIAQGRDYSKEFATDSVGYILNEAALKRVGYKNPIGQPFILWGHKGTIIGIVKDFHFMSLHEQIRPLVFHLDEEHIYGSILIRTQPGKTKQALAGLESLCKEMNPNFPFNYNFADDEYLKLYQNEQVIGKLSNAFAFLAIFISCLGLLGLAMFTAEQRFKEIGIRKVLGASVGSLFTLLSSEFLVLVFISLLIASPLAWLGMSKWLENFAYHAPIQWWMFVLAALVALLITLITVSFQAVKAALINPVKSLRSE</sequence>
<keyword evidence="3 6" id="KW-0812">Transmembrane</keyword>
<evidence type="ECO:0000259" key="8">
    <source>
        <dbReference type="Pfam" id="PF12704"/>
    </source>
</evidence>
<accession>A0ABY7T4B5</accession>
<comment type="subcellular location">
    <subcellularLocation>
        <location evidence="1">Cell membrane</location>
        <topology evidence="1">Multi-pass membrane protein</topology>
    </subcellularLocation>
</comment>
<feature type="domain" description="MacB-like periplasmic core" evidence="8">
    <location>
        <begin position="20"/>
        <end position="237"/>
    </location>
</feature>
<evidence type="ECO:0000256" key="5">
    <source>
        <dbReference type="ARBA" id="ARBA00023136"/>
    </source>
</evidence>
<feature type="transmembrane region" description="Helical" evidence="6">
    <location>
        <begin position="376"/>
        <end position="399"/>
    </location>
</feature>
<feature type="transmembrane region" description="Helical" evidence="6">
    <location>
        <begin position="670"/>
        <end position="691"/>
    </location>
</feature>